<accession>A0A3M7T2N5</accession>
<dbReference type="AlphaFoldDB" id="A0A3M7T2N5"/>
<comment type="caution">
    <text evidence="1">The sequence shown here is derived from an EMBL/GenBank/DDBJ whole genome shotgun (WGS) entry which is preliminary data.</text>
</comment>
<protein>
    <submittedName>
        <fullName evidence="1">Uncharacterized protein</fullName>
    </submittedName>
</protein>
<dbReference type="Proteomes" id="UP000276133">
    <property type="component" value="Unassembled WGS sequence"/>
</dbReference>
<reference evidence="1 2" key="1">
    <citation type="journal article" date="2018" name="Sci. Rep.">
        <title>Genomic signatures of local adaptation to the degree of environmental predictability in rotifers.</title>
        <authorList>
            <person name="Franch-Gras L."/>
            <person name="Hahn C."/>
            <person name="Garcia-Roger E.M."/>
            <person name="Carmona M.J."/>
            <person name="Serra M."/>
            <person name="Gomez A."/>
        </authorList>
    </citation>
    <scope>NUCLEOTIDE SEQUENCE [LARGE SCALE GENOMIC DNA]</scope>
    <source>
        <strain evidence="1">HYR1</strain>
    </source>
</reference>
<organism evidence="1 2">
    <name type="scientific">Brachionus plicatilis</name>
    <name type="common">Marine rotifer</name>
    <name type="synonym">Brachionus muelleri</name>
    <dbReference type="NCBI Taxonomy" id="10195"/>
    <lineage>
        <taxon>Eukaryota</taxon>
        <taxon>Metazoa</taxon>
        <taxon>Spiralia</taxon>
        <taxon>Gnathifera</taxon>
        <taxon>Rotifera</taxon>
        <taxon>Eurotatoria</taxon>
        <taxon>Monogononta</taxon>
        <taxon>Pseudotrocha</taxon>
        <taxon>Ploima</taxon>
        <taxon>Brachionidae</taxon>
        <taxon>Brachionus</taxon>
    </lineage>
</organism>
<dbReference type="EMBL" id="REGN01000388">
    <property type="protein sequence ID" value="RNA42282.1"/>
    <property type="molecule type" value="Genomic_DNA"/>
</dbReference>
<keyword evidence="2" id="KW-1185">Reference proteome</keyword>
<gene>
    <name evidence="1" type="ORF">BpHYR1_021229</name>
</gene>
<name>A0A3M7T2N5_BRAPC</name>
<sequence length="76" mass="8717">MEKYPKFNKSQIYPLARKIELFKKKFLKGNFNKQKNLTSYFLMKCTLVHGPKAVSLAYGAALSKEGISFKNLSNIL</sequence>
<proteinExistence type="predicted"/>
<evidence type="ECO:0000313" key="2">
    <source>
        <dbReference type="Proteomes" id="UP000276133"/>
    </source>
</evidence>
<evidence type="ECO:0000313" key="1">
    <source>
        <dbReference type="EMBL" id="RNA42282.1"/>
    </source>
</evidence>